<dbReference type="GO" id="GO:0030420">
    <property type="term" value="P:establishment of competence for transformation"/>
    <property type="evidence" value="ECO:0007669"/>
    <property type="project" value="UniProtKB-KW"/>
</dbReference>
<dbReference type="NCBIfam" id="TIGR02532">
    <property type="entry name" value="IV_pilin_GFxxxE"/>
    <property type="match status" value="1"/>
</dbReference>
<comment type="subcellular location">
    <subcellularLocation>
        <location evidence="1">Cell surface</location>
    </subcellularLocation>
</comment>
<evidence type="ECO:0000256" key="1">
    <source>
        <dbReference type="ARBA" id="ARBA00004241"/>
    </source>
</evidence>
<evidence type="ECO:0000256" key="2">
    <source>
        <dbReference type="ARBA" id="ARBA00023287"/>
    </source>
</evidence>
<feature type="transmembrane region" description="Helical" evidence="3">
    <location>
        <begin position="21"/>
        <end position="41"/>
    </location>
</feature>
<dbReference type="GO" id="GO:0009986">
    <property type="term" value="C:cell surface"/>
    <property type="evidence" value="ECO:0007669"/>
    <property type="project" value="UniProtKB-SubCell"/>
</dbReference>
<gene>
    <name evidence="4" type="ORF">FHL06_11075</name>
</gene>
<evidence type="ECO:0000313" key="5">
    <source>
        <dbReference type="Proteomes" id="UP000414364"/>
    </source>
</evidence>
<dbReference type="SUPFAM" id="SSF54523">
    <property type="entry name" value="Pili subunits"/>
    <property type="match status" value="1"/>
</dbReference>
<organism evidence="4 5">
    <name type="scientific">Companilactobacillus halodurans</name>
    <dbReference type="NCBI Taxonomy" id="2584183"/>
    <lineage>
        <taxon>Bacteria</taxon>
        <taxon>Bacillati</taxon>
        <taxon>Bacillota</taxon>
        <taxon>Bacilli</taxon>
        <taxon>Lactobacillales</taxon>
        <taxon>Lactobacillaceae</taxon>
        <taxon>Companilactobacillus</taxon>
    </lineage>
</organism>
<accession>A0A5P0ZS43</accession>
<evidence type="ECO:0000256" key="3">
    <source>
        <dbReference type="SAM" id="Phobius"/>
    </source>
</evidence>
<reference evidence="4 5" key="1">
    <citation type="journal article" date="2019" name="Syst. Appl. Microbiol.">
        <title>Polyphasic characterization of two novel Lactobacillus spp. isolated from blown salami packages: Description of Lactobacillus halodurans sp. nov. and Lactobacillus salsicarnum sp. nov.</title>
        <authorList>
            <person name="Schuster J.A."/>
            <person name="Klingl A."/>
            <person name="Vogel R.F."/>
            <person name="Ehrmann M.A."/>
        </authorList>
    </citation>
    <scope>NUCLEOTIDE SEQUENCE [LARGE SCALE GENOMIC DNA]</scope>
    <source>
        <strain evidence="4 5">TMW 1.2172</strain>
    </source>
</reference>
<dbReference type="Proteomes" id="UP000414364">
    <property type="component" value="Unassembled WGS sequence"/>
</dbReference>
<dbReference type="InterPro" id="IPR045584">
    <property type="entry name" value="Pilin-like"/>
</dbReference>
<keyword evidence="3" id="KW-0472">Membrane</keyword>
<comment type="caution">
    <text evidence="4">The sequence shown here is derived from an EMBL/GenBank/DDBJ whole genome shotgun (WGS) entry which is preliminary data.</text>
</comment>
<keyword evidence="2" id="KW-0178">Competence</keyword>
<protein>
    <submittedName>
        <fullName evidence="4">Type II secretion system protein</fullName>
    </submittedName>
</protein>
<sequence length="160" mass="18804">MRNKIYWVKLMMLKQRLRSGFTLLETTIGLSIVCSLALISLSNLRDYQAQIEERQALEWFKNSFKSAFNYSYLNHNVVTLRVEPGKNIVDFSHREGLKVKHVRKLFPKTLKLKDKAKVQYTIYNSGQAPPITIQFIYSLTNKTYIYKIQMMWGEIIETTS</sequence>
<keyword evidence="3" id="KW-1133">Transmembrane helix</keyword>
<name>A0A5P0ZS43_9LACO</name>
<evidence type="ECO:0000313" key="4">
    <source>
        <dbReference type="EMBL" id="MQS76885.1"/>
    </source>
</evidence>
<keyword evidence="3" id="KW-0812">Transmembrane</keyword>
<dbReference type="EMBL" id="VDFP01000029">
    <property type="protein sequence ID" value="MQS76885.1"/>
    <property type="molecule type" value="Genomic_DNA"/>
</dbReference>
<proteinExistence type="predicted"/>
<dbReference type="InterPro" id="IPR012902">
    <property type="entry name" value="N_methyl_site"/>
</dbReference>
<dbReference type="AlphaFoldDB" id="A0A5P0ZS43"/>